<evidence type="ECO:0000313" key="6">
    <source>
        <dbReference type="EMBL" id="KPI39494.1"/>
    </source>
</evidence>
<dbReference type="GO" id="GO:0046872">
    <property type="term" value="F:metal ion binding"/>
    <property type="evidence" value="ECO:0007669"/>
    <property type="project" value="UniProtKB-KW"/>
</dbReference>
<evidence type="ECO:0000256" key="3">
    <source>
        <dbReference type="ARBA" id="ARBA00022833"/>
    </source>
</evidence>
<sequence>MSVPVTATCLCGRINETVHLEGPLPQHKRICHCDTCRYTTGVLYLSAPTLASKPDFVDRLTRYESSNNLSRYFCASCGSHMFIHVYQGDKWDVCSGVVDQIQDGSTSPEVYTSHEFVDDTIDGGLAICMLRNGEGQNLELYAEADNEDCVPASRYTSTGKRSVVEDALLSSDNHKTRLRASCHCGGVEYYITRPTSASKTFNSPWPDLIVASQAAHSDNPDNIKWWIREDNKYLAGTCTCRSCRLASGVPVQTWAFVPQANIEMKDGKPWQPDFGTLGHYNSSKDVTRDFCKTCGATVFWRSEARPELIDVSIGLLRAAEGARAESWLHWWTERISFCEEALDWEVVRTLAPGLKTIRKE</sequence>
<dbReference type="VEuPathDB" id="FungiDB:AB675_5004"/>
<dbReference type="GO" id="GO:0016846">
    <property type="term" value="F:carbon-sulfur lyase activity"/>
    <property type="evidence" value="ECO:0007669"/>
    <property type="project" value="InterPro"/>
</dbReference>
<dbReference type="PROSITE" id="PS51891">
    <property type="entry name" value="CENP_V_GFA"/>
    <property type="match status" value="2"/>
</dbReference>
<keyword evidence="3" id="KW-0862">Zinc</keyword>
<comment type="caution">
    <text evidence="6">The sequence shown here is derived from an EMBL/GenBank/DDBJ whole genome shotgun (WGS) entry which is preliminary data.</text>
</comment>
<feature type="domain" description="CENP-V/GFA" evidence="5">
    <location>
        <begin position="5"/>
        <end position="112"/>
    </location>
</feature>
<evidence type="ECO:0000313" key="7">
    <source>
        <dbReference type="Proteomes" id="UP000038010"/>
    </source>
</evidence>
<reference evidence="6 7" key="1">
    <citation type="submission" date="2015-06" db="EMBL/GenBank/DDBJ databases">
        <title>Draft genome of the ant-associated black yeast Phialophora attae CBS 131958.</title>
        <authorList>
            <person name="Moreno L.F."/>
            <person name="Stielow B.J."/>
            <person name="de Hoog S."/>
            <person name="Vicente V.A."/>
            <person name="Weiss V.A."/>
            <person name="de Vries M."/>
            <person name="Cruz L.M."/>
            <person name="Souza E.M."/>
        </authorList>
    </citation>
    <scope>NUCLEOTIDE SEQUENCE [LARGE SCALE GENOMIC DNA]</scope>
    <source>
        <strain evidence="6 7">CBS 131958</strain>
    </source>
</reference>
<dbReference type="Pfam" id="PF04828">
    <property type="entry name" value="GFA"/>
    <property type="match status" value="2"/>
</dbReference>
<dbReference type="Proteomes" id="UP000038010">
    <property type="component" value="Unassembled WGS sequence"/>
</dbReference>
<gene>
    <name evidence="6" type="ORF">AB675_5004</name>
</gene>
<evidence type="ECO:0000256" key="4">
    <source>
        <dbReference type="ARBA" id="ARBA00023239"/>
    </source>
</evidence>
<dbReference type="Gene3D" id="3.90.1590.10">
    <property type="entry name" value="glutathione-dependent formaldehyde- activating enzyme (gfa)"/>
    <property type="match status" value="2"/>
</dbReference>
<keyword evidence="2" id="KW-0479">Metal-binding</keyword>
<keyword evidence="4" id="KW-0456">Lyase</keyword>
<keyword evidence="7" id="KW-1185">Reference proteome</keyword>
<feature type="domain" description="CENP-V/GFA" evidence="5">
    <location>
        <begin position="213"/>
        <end position="332"/>
    </location>
</feature>
<dbReference type="EMBL" id="LFJN01000015">
    <property type="protein sequence ID" value="KPI39494.1"/>
    <property type="molecule type" value="Genomic_DNA"/>
</dbReference>
<dbReference type="PANTHER" id="PTHR33337:SF40">
    <property type="entry name" value="CENP-V_GFA DOMAIN-CONTAINING PROTEIN-RELATED"/>
    <property type="match status" value="1"/>
</dbReference>
<dbReference type="InterPro" id="IPR011057">
    <property type="entry name" value="Mss4-like_sf"/>
</dbReference>
<dbReference type="PANTHER" id="PTHR33337">
    <property type="entry name" value="GFA DOMAIN-CONTAINING PROTEIN"/>
    <property type="match status" value="1"/>
</dbReference>
<dbReference type="STRING" id="1664694.A0A0N1P067"/>
<name>A0A0N1P067_9EURO</name>
<protein>
    <recommendedName>
        <fullName evidence="5">CENP-V/GFA domain-containing protein</fullName>
    </recommendedName>
</protein>
<comment type="similarity">
    <text evidence="1">Belongs to the Gfa family.</text>
</comment>
<evidence type="ECO:0000256" key="2">
    <source>
        <dbReference type="ARBA" id="ARBA00022723"/>
    </source>
</evidence>
<evidence type="ECO:0000259" key="5">
    <source>
        <dbReference type="PROSITE" id="PS51891"/>
    </source>
</evidence>
<proteinExistence type="inferred from homology"/>
<dbReference type="RefSeq" id="XP_017999457.1">
    <property type="nucleotide sequence ID" value="XM_018145183.1"/>
</dbReference>
<dbReference type="GeneID" id="28737063"/>
<accession>A0A0N1P067</accession>
<dbReference type="AlphaFoldDB" id="A0A0N1P067"/>
<organism evidence="6 7">
    <name type="scientific">Cyphellophora attinorum</name>
    <dbReference type="NCBI Taxonomy" id="1664694"/>
    <lineage>
        <taxon>Eukaryota</taxon>
        <taxon>Fungi</taxon>
        <taxon>Dikarya</taxon>
        <taxon>Ascomycota</taxon>
        <taxon>Pezizomycotina</taxon>
        <taxon>Eurotiomycetes</taxon>
        <taxon>Chaetothyriomycetidae</taxon>
        <taxon>Chaetothyriales</taxon>
        <taxon>Cyphellophoraceae</taxon>
        <taxon>Cyphellophora</taxon>
    </lineage>
</organism>
<evidence type="ECO:0000256" key="1">
    <source>
        <dbReference type="ARBA" id="ARBA00005495"/>
    </source>
</evidence>
<dbReference type="SUPFAM" id="SSF51316">
    <property type="entry name" value="Mss4-like"/>
    <property type="match status" value="2"/>
</dbReference>
<dbReference type="OrthoDB" id="5422068at2759"/>
<dbReference type="InterPro" id="IPR006913">
    <property type="entry name" value="CENP-V/GFA"/>
</dbReference>